<proteinExistence type="predicted"/>
<feature type="region of interest" description="Disordered" evidence="1">
    <location>
        <begin position="355"/>
        <end position="375"/>
    </location>
</feature>
<dbReference type="SUPFAM" id="SSF63829">
    <property type="entry name" value="Calcium-dependent phosphotriesterase"/>
    <property type="match status" value="1"/>
</dbReference>
<reference evidence="2" key="1">
    <citation type="submission" date="2020-10" db="EMBL/GenBank/DDBJ databases">
        <title>Ca. Dormibacterota MAGs.</title>
        <authorList>
            <person name="Montgomery K."/>
        </authorList>
    </citation>
    <scope>NUCLEOTIDE SEQUENCE [LARGE SCALE GENOMIC DNA]</scope>
    <source>
        <strain evidence="2">SC8812_S17_10</strain>
    </source>
</reference>
<gene>
    <name evidence="2" type="ORF">JF922_06455</name>
</gene>
<name>A0A934N245_9BACT</name>
<organism evidence="2 3">
    <name type="scientific">Candidatus Nephthysia bennettiae</name>
    <dbReference type="NCBI Taxonomy" id="3127016"/>
    <lineage>
        <taxon>Bacteria</taxon>
        <taxon>Bacillati</taxon>
        <taxon>Candidatus Dormiibacterota</taxon>
        <taxon>Candidatus Dormibacteria</taxon>
        <taxon>Candidatus Dormibacterales</taxon>
        <taxon>Candidatus Dormibacteraceae</taxon>
        <taxon>Candidatus Nephthysia</taxon>
    </lineage>
</organism>
<comment type="caution">
    <text evidence="2">The sequence shown here is derived from an EMBL/GenBank/DDBJ whole genome shotgun (WGS) entry which is preliminary data.</text>
</comment>
<keyword evidence="3" id="KW-1185">Reference proteome</keyword>
<sequence>MAASAIILVALLAAAGVLYWRITSSYNAAAVARHVPSPSPSVITAPSVIGSVTVSSKVDFNCTLPVTVYSRRVRVGMPSGTVTLDGVLSADGSAVTENSYRDGRWMPVPPGWVSPDGASYAAIAPAVGNSTQQAIVLTNAATGERQEVWRGASRPSIVGWDAMVLYFMLQPQTTGQSGQSDTGLWLTRPSNPGQARRVGPDPTSVAAISPARALFTGDAKLGGGAAWDTTQAVGASRARVERMDLQTGTVSVWYTAPAGVSVFILGFDRDGHPVLALTGSNRSSSKGLMLLTGVNQTLQIGGEGAGAPRFASAFGDAQGIWVGASGSLWLYRSGALFKVADLPVAATGGQTPMAIDNAPGGSGELPPTRIGGPCT</sequence>
<protein>
    <submittedName>
        <fullName evidence="2">Uncharacterized protein</fullName>
    </submittedName>
</protein>
<accession>A0A934N245</accession>
<evidence type="ECO:0000256" key="1">
    <source>
        <dbReference type="SAM" id="MobiDB-lite"/>
    </source>
</evidence>
<dbReference type="EMBL" id="JAEKNR010000073">
    <property type="protein sequence ID" value="MBJ7597710.1"/>
    <property type="molecule type" value="Genomic_DNA"/>
</dbReference>
<dbReference type="Proteomes" id="UP000612893">
    <property type="component" value="Unassembled WGS sequence"/>
</dbReference>
<dbReference type="AlphaFoldDB" id="A0A934N245"/>
<evidence type="ECO:0000313" key="2">
    <source>
        <dbReference type="EMBL" id="MBJ7597710.1"/>
    </source>
</evidence>
<evidence type="ECO:0000313" key="3">
    <source>
        <dbReference type="Proteomes" id="UP000612893"/>
    </source>
</evidence>